<dbReference type="InterPro" id="IPR006796">
    <property type="entry name" value="Dickkopf_N"/>
</dbReference>
<dbReference type="AlphaFoldDB" id="A0AAU9K517"/>
<name>A0AAU9K517_9CILI</name>
<keyword evidence="3" id="KW-1185">Reference proteome</keyword>
<reference evidence="2" key="1">
    <citation type="submission" date="2021-09" db="EMBL/GenBank/DDBJ databases">
        <authorList>
            <consortium name="AG Swart"/>
            <person name="Singh M."/>
            <person name="Singh A."/>
            <person name="Seah K."/>
            <person name="Emmerich C."/>
        </authorList>
    </citation>
    <scope>NUCLEOTIDE SEQUENCE</scope>
    <source>
        <strain evidence="2">ATCC30299</strain>
    </source>
</reference>
<evidence type="ECO:0000259" key="1">
    <source>
        <dbReference type="Pfam" id="PF04706"/>
    </source>
</evidence>
<dbReference type="GO" id="GO:0005576">
    <property type="term" value="C:extracellular region"/>
    <property type="evidence" value="ECO:0007669"/>
    <property type="project" value="InterPro"/>
</dbReference>
<dbReference type="Pfam" id="PF04706">
    <property type="entry name" value="Dickkopf_N"/>
    <property type="match status" value="1"/>
</dbReference>
<protein>
    <recommendedName>
        <fullName evidence="1">Dickkopf N-terminal cysteine-rich domain-containing protein</fullName>
    </recommendedName>
</protein>
<dbReference type="PANTHER" id="PTHR33459:SF7">
    <property type="entry name" value="DD-GDCA PROTEIN"/>
    <property type="match status" value="1"/>
</dbReference>
<dbReference type="Proteomes" id="UP001162131">
    <property type="component" value="Unassembled WGS sequence"/>
</dbReference>
<dbReference type="EMBL" id="CAJZBQ010000053">
    <property type="protein sequence ID" value="CAG9331993.1"/>
    <property type="molecule type" value="Genomic_DNA"/>
</dbReference>
<evidence type="ECO:0000313" key="2">
    <source>
        <dbReference type="EMBL" id="CAG9331993.1"/>
    </source>
</evidence>
<accession>A0AAU9K517</accession>
<feature type="domain" description="Dickkopf N-terminal cysteine-rich" evidence="1">
    <location>
        <begin position="103"/>
        <end position="152"/>
    </location>
</feature>
<comment type="caution">
    <text evidence="2">The sequence shown here is derived from an EMBL/GenBank/DDBJ whole genome shotgun (WGS) entry which is preliminary data.</text>
</comment>
<dbReference type="InterPro" id="IPR052326">
    <property type="entry name" value="Diff-Dev_Assoc_Protein"/>
</dbReference>
<organism evidence="2 3">
    <name type="scientific">Blepharisma stoltei</name>
    <dbReference type="NCBI Taxonomy" id="1481888"/>
    <lineage>
        <taxon>Eukaryota</taxon>
        <taxon>Sar</taxon>
        <taxon>Alveolata</taxon>
        <taxon>Ciliophora</taxon>
        <taxon>Postciliodesmatophora</taxon>
        <taxon>Heterotrichea</taxon>
        <taxon>Heterotrichida</taxon>
        <taxon>Blepharismidae</taxon>
        <taxon>Blepharisma</taxon>
    </lineage>
</organism>
<dbReference type="PANTHER" id="PTHR33459">
    <property type="entry name" value="DD-GDCA PROTEIN"/>
    <property type="match status" value="1"/>
</dbReference>
<sequence length="662" mass="74217">MWISAFLLSAVSAAQCPSYDCTPSYTKQQCLSYSAIEGAGKYKMTPCYPEYYCPTTPIEENQSCELKNPAVNYPGEWCNTDSDCTSSNCIDNVCVGLANQVVCKNQWDCNPGLHCDTITNPPKCQPQKTEGSQCDIDESCLNNLLCVNNKCIELFSLELNQPVVEDLVDSKTGFNLVCNTGYAVYTGSTYNCTKAPTSTGKLPVACTPESPCTSSDGKYNKTCTCAYNEAGSSYCSLFEGDPIVVSMIKNWQALNNANENCNAHRPWSYQCFAKLPAASQKLWYSWAIDYWQYFYNYYPLIQGNDECSQSIFTQSYWNVLEASTTFQNPQCPAYFCNTPTKDWSSGQCGFYEKNIDTYKISEIYYINECAQHNQTCMVDSQKNATCDVPDQNTRYPGDYCEKDEQCISGSCSDKECVGNVYDQECTNTYDCNPGLYCNMTANTCKYQVEEGGDCDHWYECRNNLTCNLGQCIPYFSLSEESIVDDVQTSTGKSYSCYFGFANVTSTSPPRGACMRAPVSASKLEEPCTPGSKCVDTTGKYSKNCQCGYNEWSLAYCPVFEGDAPWQNSISLLKRLHKVNSKCNTNSRHGEFCFLKIDGYHQLYYQYSTNYTTYLQGPQLQYNPDCIKNTITSQYWLDLQNSYVKEAGMILTAISLVFGVLAL</sequence>
<dbReference type="GO" id="GO:0030178">
    <property type="term" value="P:negative regulation of Wnt signaling pathway"/>
    <property type="evidence" value="ECO:0007669"/>
    <property type="project" value="InterPro"/>
</dbReference>
<evidence type="ECO:0000313" key="3">
    <source>
        <dbReference type="Proteomes" id="UP001162131"/>
    </source>
</evidence>
<gene>
    <name evidence="2" type="ORF">BSTOLATCC_MIC54047</name>
</gene>
<proteinExistence type="predicted"/>